<protein>
    <submittedName>
        <fullName evidence="1">Uncharacterized protein</fullName>
    </submittedName>
</protein>
<accession>A0A645EPH6</accession>
<proteinExistence type="predicted"/>
<dbReference type="AlphaFoldDB" id="A0A645EPH6"/>
<dbReference type="EMBL" id="VSSQ01049839">
    <property type="protein sequence ID" value="MPN03921.1"/>
    <property type="molecule type" value="Genomic_DNA"/>
</dbReference>
<evidence type="ECO:0000313" key="1">
    <source>
        <dbReference type="EMBL" id="MPN03921.1"/>
    </source>
</evidence>
<sequence length="107" mass="12022">MRADHTRAVRPDEADAVAFRSCYYFLFAFGVSRLREAGADYYGGLYAAFAAVLQDPVDRDGWGRDNGHVDLFGDVVQRGATLRRAYRNSLWVYGKDPFHAAIEQAVD</sequence>
<name>A0A645EPH6_9ZZZZ</name>
<gene>
    <name evidence="1" type="ORF">SDC9_151156</name>
</gene>
<organism evidence="1">
    <name type="scientific">bioreactor metagenome</name>
    <dbReference type="NCBI Taxonomy" id="1076179"/>
    <lineage>
        <taxon>unclassified sequences</taxon>
        <taxon>metagenomes</taxon>
        <taxon>ecological metagenomes</taxon>
    </lineage>
</organism>
<comment type="caution">
    <text evidence="1">The sequence shown here is derived from an EMBL/GenBank/DDBJ whole genome shotgun (WGS) entry which is preliminary data.</text>
</comment>
<reference evidence="1" key="1">
    <citation type="submission" date="2019-08" db="EMBL/GenBank/DDBJ databases">
        <authorList>
            <person name="Kucharzyk K."/>
            <person name="Murdoch R.W."/>
            <person name="Higgins S."/>
            <person name="Loffler F."/>
        </authorList>
    </citation>
    <scope>NUCLEOTIDE SEQUENCE</scope>
</reference>